<organism evidence="1 2">
    <name type="scientific">Plastoroseomonas hellenica</name>
    <dbReference type="NCBI Taxonomy" id="2687306"/>
    <lineage>
        <taxon>Bacteria</taxon>
        <taxon>Pseudomonadati</taxon>
        <taxon>Pseudomonadota</taxon>
        <taxon>Alphaproteobacteria</taxon>
        <taxon>Acetobacterales</taxon>
        <taxon>Acetobacteraceae</taxon>
        <taxon>Plastoroseomonas</taxon>
    </lineage>
</organism>
<keyword evidence="2" id="KW-1185">Reference proteome</keyword>
<name>A0ABS5EWQ3_9PROT</name>
<reference evidence="2" key="1">
    <citation type="journal article" date="2021" name="Syst. Appl. Microbiol.">
        <title>Roseomonas hellenica sp. nov., isolated from roots of wild-growing Alkanna tinctoria.</title>
        <authorList>
            <person name="Rat A."/>
            <person name="Naranjo H.D."/>
            <person name="Lebbe L."/>
            <person name="Cnockaert M."/>
            <person name="Krigas N."/>
            <person name="Grigoriadou K."/>
            <person name="Maloupa E."/>
            <person name="Willems A."/>
        </authorList>
    </citation>
    <scope>NUCLEOTIDE SEQUENCE [LARGE SCALE GENOMIC DNA]</scope>
    <source>
        <strain evidence="2">LMG 31523</strain>
    </source>
</reference>
<accession>A0ABS5EWQ3</accession>
<protein>
    <recommendedName>
        <fullName evidence="3">Transposase</fullName>
    </recommendedName>
</protein>
<dbReference type="Proteomes" id="UP001196870">
    <property type="component" value="Unassembled WGS sequence"/>
</dbReference>
<gene>
    <name evidence="1" type="ORF">GXW71_10220</name>
</gene>
<evidence type="ECO:0000313" key="1">
    <source>
        <dbReference type="EMBL" id="MBR0664726.1"/>
    </source>
</evidence>
<comment type="caution">
    <text evidence="1">The sequence shown here is derived from an EMBL/GenBank/DDBJ whole genome shotgun (WGS) entry which is preliminary data.</text>
</comment>
<sequence length="110" mass="11856">MDWAGLLAPARTPPAVLATLNAVVRQAMDTQEVRSRIAQLGGGAGPVIPRRLRTLHHRRTRQVDGGGARIEHLSRLIEGCRCAVPVGPRTRRHQAVIAFACDIAPRSPAS</sequence>
<dbReference type="EMBL" id="JAAGBB010000010">
    <property type="protein sequence ID" value="MBR0664726.1"/>
    <property type="molecule type" value="Genomic_DNA"/>
</dbReference>
<evidence type="ECO:0008006" key="3">
    <source>
        <dbReference type="Google" id="ProtNLM"/>
    </source>
</evidence>
<proteinExistence type="predicted"/>
<dbReference type="Gene3D" id="3.40.190.150">
    <property type="entry name" value="Bordetella uptake gene, domain 1"/>
    <property type="match status" value="1"/>
</dbReference>
<evidence type="ECO:0000313" key="2">
    <source>
        <dbReference type="Proteomes" id="UP001196870"/>
    </source>
</evidence>
<dbReference type="InterPro" id="IPR042100">
    <property type="entry name" value="Bug_dom1"/>
</dbReference>